<accession>A0ABX3K2M7</accession>
<dbReference type="PANTHER" id="PTHR43861:SF6">
    <property type="entry name" value="METHYLTRANSFERASE TYPE 11"/>
    <property type="match status" value="1"/>
</dbReference>
<dbReference type="Pfam" id="PF08241">
    <property type="entry name" value="Methyltransf_11"/>
    <property type="match status" value="1"/>
</dbReference>
<dbReference type="InterPro" id="IPR029063">
    <property type="entry name" value="SAM-dependent_MTases_sf"/>
</dbReference>
<dbReference type="InterPro" id="IPR013216">
    <property type="entry name" value="Methyltransf_11"/>
</dbReference>
<evidence type="ECO:0000313" key="3">
    <source>
        <dbReference type="Proteomes" id="UP000189059"/>
    </source>
</evidence>
<name>A0ABX3K2M7_9BACL</name>
<dbReference type="GO" id="GO:0008168">
    <property type="term" value="F:methyltransferase activity"/>
    <property type="evidence" value="ECO:0007669"/>
    <property type="project" value="UniProtKB-KW"/>
</dbReference>
<dbReference type="Proteomes" id="UP000189059">
    <property type="component" value="Unassembled WGS sequence"/>
</dbReference>
<evidence type="ECO:0000259" key="1">
    <source>
        <dbReference type="Pfam" id="PF08241"/>
    </source>
</evidence>
<dbReference type="Gene3D" id="3.40.50.150">
    <property type="entry name" value="Vaccinia Virus protein VP39"/>
    <property type="match status" value="1"/>
</dbReference>
<evidence type="ECO:0000313" key="2">
    <source>
        <dbReference type="EMBL" id="OOC63690.1"/>
    </source>
</evidence>
<dbReference type="SUPFAM" id="SSF53335">
    <property type="entry name" value="S-adenosyl-L-methionine-dependent methyltransferases"/>
    <property type="match status" value="1"/>
</dbReference>
<dbReference type="CDD" id="cd02440">
    <property type="entry name" value="AdoMet_MTases"/>
    <property type="match status" value="1"/>
</dbReference>
<dbReference type="EMBL" id="MRVI01000001">
    <property type="protein sequence ID" value="OOC63690.1"/>
    <property type="molecule type" value="Genomic_DNA"/>
</dbReference>
<comment type="caution">
    <text evidence="2">The sequence shown here is derived from an EMBL/GenBank/DDBJ whole genome shotgun (WGS) entry which is preliminary data.</text>
</comment>
<dbReference type="PANTHER" id="PTHR43861">
    <property type="entry name" value="TRANS-ACONITATE 2-METHYLTRANSFERASE-RELATED"/>
    <property type="match status" value="1"/>
</dbReference>
<feature type="domain" description="Methyltransferase type 11" evidence="1">
    <location>
        <begin position="71"/>
        <end position="171"/>
    </location>
</feature>
<protein>
    <submittedName>
        <fullName evidence="2">SAM-dependent methyltransferase</fullName>
    </submittedName>
</protein>
<sequence>MNRINMQYYNGTDAYSDGEIEDVIFDIVSNNKLDIDEIIKKSNKWEILYHLSPLRRNLLEWINISEYNDALEVGSGCGALTGLLCENVSRVTGIELSKRRAEIVLKRCEKFNNLEMIVGNLLDIPLPAESFDLITLVGVLEYAGKFSEGNFPYESLLSYLFQLMQRNGKLVIAIENKFGLKYWAGAREDHTSRFFDSLENYNFNGSIRTFSKFELEDLLRKTGFNKISFYYPFPDYKLPTHIFSEDFLPTDGFFGDNSPNYDMDRVQLFNEPLVLDNLITNKQFSFFANSFLIICEKN</sequence>
<organism evidence="2 3">
    <name type="scientific">Paenibacillus ihbetae</name>
    <dbReference type="NCBI Taxonomy" id="1870820"/>
    <lineage>
        <taxon>Bacteria</taxon>
        <taxon>Bacillati</taxon>
        <taxon>Bacillota</taxon>
        <taxon>Bacilli</taxon>
        <taxon>Bacillales</taxon>
        <taxon>Paenibacillaceae</taxon>
        <taxon>Paenibacillus</taxon>
    </lineage>
</organism>
<keyword evidence="2" id="KW-0808">Transferase</keyword>
<dbReference type="GO" id="GO:0032259">
    <property type="term" value="P:methylation"/>
    <property type="evidence" value="ECO:0007669"/>
    <property type="project" value="UniProtKB-KW"/>
</dbReference>
<keyword evidence="2" id="KW-0489">Methyltransferase</keyword>
<gene>
    <name evidence="2" type="ORF">BBD40_18640</name>
</gene>
<keyword evidence="3" id="KW-1185">Reference proteome</keyword>
<reference evidence="2 3" key="1">
    <citation type="submission" date="2016-12" db="EMBL/GenBank/DDBJ databases">
        <title>Genome sequencing and description of Paenibacillus sp. nov. from high altitude lake in the Indian Trans- Himalayas.</title>
        <authorList>
            <person name="Kiran S."/>
            <person name="Swarnkar M.K."/>
            <person name="Rana A."/>
            <person name="Tewari R."/>
            <person name="Gulati A."/>
        </authorList>
    </citation>
    <scope>NUCLEOTIDE SEQUENCE [LARGE SCALE GENOMIC DNA]</scope>
    <source>
        <strain evidence="2 3">IHBB 9951</strain>
    </source>
</reference>
<dbReference type="RefSeq" id="WP_077568353.1">
    <property type="nucleotide sequence ID" value="NZ_MRVI01000001.1"/>
</dbReference>
<proteinExistence type="predicted"/>